<feature type="compositionally biased region" description="Basic and acidic residues" evidence="1">
    <location>
        <begin position="316"/>
        <end position="332"/>
    </location>
</feature>
<evidence type="ECO:0000256" key="1">
    <source>
        <dbReference type="SAM" id="MobiDB-lite"/>
    </source>
</evidence>
<name>A0ABR0ARD5_9CRUS</name>
<dbReference type="EMBL" id="JAOYFB010000038">
    <property type="protein sequence ID" value="KAK4027672.1"/>
    <property type="molecule type" value="Genomic_DNA"/>
</dbReference>
<accession>A0ABR0ARD5</accession>
<organism evidence="2 3">
    <name type="scientific">Daphnia magna</name>
    <dbReference type="NCBI Taxonomy" id="35525"/>
    <lineage>
        <taxon>Eukaryota</taxon>
        <taxon>Metazoa</taxon>
        <taxon>Ecdysozoa</taxon>
        <taxon>Arthropoda</taxon>
        <taxon>Crustacea</taxon>
        <taxon>Branchiopoda</taxon>
        <taxon>Diplostraca</taxon>
        <taxon>Cladocera</taxon>
        <taxon>Anomopoda</taxon>
        <taxon>Daphniidae</taxon>
        <taxon>Daphnia</taxon>
    </lineage>
</organism>
<sequence length="332" mass="37496">MPLCKIVIIVIKGTGQFGIFNEETLLELKDKVSTLELHFDKFPVVTEEDFLSLCSIAGTITLTATILEDRERNDNYGSLPDFTNESDSELTMSGTGVDISLKDYYPIRDIIQENGNGMPKPAEFDMAAQSVVAHFPIAKDASSTDDNIIYSSWNDVDWDLRFVEGWQTDEFTERWKKVEKTLAMEIFKKHGEFLGPFRELTMDLLDSYENPLFELDSANDRTLVIFLSLLILFPPRPSRSSKGSSLPNVKNISQTLVHRFPDGTNLSEALQQCESDGMIQLGLITIGNRRYIKADLIPEVSAEGCITVTKHSKHAARTETMKKKVTQRRQDN</sequence>
<keyword evidence="3" id="KW-1185">Reference proteome</keyword>
<gene>
    <name evidence="2" type="ORF">OUZ56_016719</name>
</gene>
<reference evidence="2 3" key="1">
    <citation type="journal article" date="2023" name="Nucleic Acids Res.">
        <title>The hologenome of Daphnia magna reveals possible DNA methylation and microbiome-mediated evolution of the host genome.</title>
        <authorList>
            <person name="Chaturvedi A."/>
            <person name="Li X."/>
            <person name="Dhandapani V."/>
            <person name="Marshall H."/>
            <person name="Kissane S."/>
            <person name="Cuenca-Cambronero M."/>
            <person name="Asole G."/>
            <person name="Calvet F."/>
            <person name="Ruiz-Romero M."/>
            <person name="Marangio P."/>
            <person name="Guigo R."/>
            <person name="Rago D."/>
            <person name="Mirbahai L."/>
            <person name="Eastwood N."/>
            <person name="Colbourne J.K."/>
            <person name="Zhou J."/>
            <person name="Mallon E."/>
            <person name="Orsini L."/>
        </authorList>
    </citation>
    <scope>NUCLEOTIDE SEQUENCE [LARGE SCALE GENOMIC DNA]</scope>
    <source>
        <strain evidence="2">LRV0_1</strain>
    </source>
</reference>
<evidence type="ECO:0000313" key="2">
    <source>
        <dbReference type="EMBL" id="KAK4027672.1"/>
    </source>
</evidence>
<proteinExistence type="predicted"/>
<evidence type="ECO:0000313" key="3">
    <source>
        <dbReference type="Proteomes" id="UP001234178"/>
    </source>
</evidence>
<comment type="caution">
    <text evidence="2">The sequence shown here is derived from an EMBL/GenBank/DDBJ whole genome shotgun (WGS) entry which is preliminary data.</text>
</comment>
<protein>
    <submittedName>
        <fullName evidence="2">Uncharacterized protein</fullName>
    </submittedName>
</protein>
<dbReference type="Proteomes" id="UP001234178">
    <property type="component" value="Unassembled WGS sequence"/>
</dbReference>
<feature type="region of interest" description="Disordered" evidence="1">
    <location>
        <begin position="312"/>
        <end position="332"/>
    </location>
</feature>